<gene>
    <name evidence="4" type="ORF">FB45DRAFT_913538</name>
</gene>
<dbReference type="AlphaFoldDB" id="A0AAD7BWT3"/>
<keyword evidence="2" id="KW-1133">Transmembrane helix</keyword>
<evidence type="ECO:0000313" key="5">
    <source>
        <dbReference type="Proteomes" id="UP001221142"/>
    </source>
</evidence>
<evidence type="ECO:0000256" key="3">
    <source>
        <dbReference type="SAM" id="SignalP"/>
    </source>
</evidence>
<feature type="chain" id="PRO_5041952205" description="Mid2 domain-containing protein" evidence="3">
    <location>
        <begin position="21"/>
        <end position="312"/>
    </location>
</feature>
<name>A0AAD7BWT3_9AGAR</name>
<evidence type="ECO:0008006" key="6">
    <source>
        <dbReference type="Google" id="ProtNLM"/>
    </source>
</evidence>
<feature type="signal peptide" evidence="3">
    <location>
        <begin position="1"/>
        <end position="20"/>
    </location>
</feature>
<organism evidence="4 5">
    <name type="scientific">Roridomyces roridus</name>
    <dbReference type="NCBI Taxonomy" id="1738132"/>
    <lineage>
        <taxon>Eukaryota</taxon>
        <taxon>Fungi</taxon>
        <taxon>Dikarya</taxon>
        <taxon>Basidiomycota</taxon>
        <taxon>Agaricomycotina</taxon>
        <taxon>Agaricomycetes</taxon>
        <taxon>Agaricomycetidae</taxon>
        <taxon>Agaricales</taxon>
        <taxon>Marasmiineae</taxon>
        <taxon>Mycenaceae</taxon>
        <taxon>Roridomyces</taxon>
    </lineage>
</organism>
<feature type="region of interest" description="Disordered" evidence="1">
    <location>
        <begin position="234"/>
        <end position="266"/>
    </location>
</feature>
<feature type="transmembrane region" description="Helical" evidence="2">
    <location>
        <begin position="197"/>
        <end position="222"/>
    </location>
</feature>
<evidence type="ECO:0000256" key="1">
    <source>
        <dbReference type="SAM" id="MobiDB-lite"/>
    </source>
</evidence>
<keyword evidence="2" id="KW-0472">Membrane</keyword>
<evidence type="ECO:0000313" key="4">
    <source>
        <dbReference type="EMBL" id="KAJ7632801.1"/>
    </source>
</evidence>
<sequence length="312" mass="32763">MRDHGTILAGFALILLQVAAQSSNVTTCTPLYAWTLNANNQTPCLVAAFLESVCEGPVEVNTIPTGNHYLGPTLADADLCRCSTVTYSLISACAVCQNRTFLSWTDWSHNCSQVEVAQYLQQIPAQLDVPSWAYLDVTKTKNIFNPILANESLSNPPQSTSAPVPSTTTTTLLSTAISTVTLPSATSPAAAHKKSNAGAIAGGVVGGLVGLVAFALAVLFCLRRRKTVTQESLYNPSSYSTSPPPIREFGGRGATTSPQSISPFPYGHFSKPSDGEVSVSAPTSAVHTTFDSASVAAPAVRVIHRFSGSAEV</sequence>
<evidence type="ECO:0000256" key="2">
    <source>
        <dbReference type="SAM" id="Phobius"/>
    </source>
</evidence>
<keyword evidence="5" id="KW-1185">Reference proteome</keyword>
<dbReference type="Proteomes" id="UP001221142">
    <property type="component" value="Unassembled WGS sequence"/>
</dbReference>
<comment type="caution">
    <text evidence="4">The sequence shown here is derived from an EMBL/GenBank/DDBJ whole genome shotgun (WGS) entry which is preliminary data.</text>
</comment>
<reference evidence="4" key="1">
    <citation type="submission" date="2023-03" db="EMBL/GenBank/DDBJ databases">
        <title>Massive genome expansion in bonnet fungi (Mycena s.s.) driven by repeated elements and novel gene families across ecological guilds.</title>
        <authorList>
            <consortium name="Lawrence Berkeley National Laboratory"/>
            <person name="Harder C.B."/>
            <person name="Miyauchi S."/>
            <person name="Viragh M."/>
            <person name="Kuo A."/>
            <person name="Thoen E."/>
            <person name="Andreopoulos B."/>
            <person name="Lu D."/>
            <person name="Skrede I."/>
            <person name="Drula E."/>
            <person name="Henrissat B."/>
            <person name="Morin E."/>
            <person name="Kohler A."/>
            <person name="Barry K."/>
            <person name="LaButti K."/>
            <person name="Morin E."/>
            <person name="Salamov A."/>
            <person name="Lipzen A."/>
            <person name="Mereny Z."/>
            <person name="Hegedus B."/>
            <person name="Baldrian P."/>
            <person name="Stursova M."/>
            <person name="Weitz H."/>
            <person name="Taylor A."/>
            <person name="Grigoriev I.V."/>
            <person name="Nagy L.G."/>
            <person name="Martin F."/>
            <person name="Kauserud H."/>
        </authorList>
    </citation>
    <scope>NUCLEOTIDE SEQUENCE</scope>
    <source>
        <strain evidence="4">9284</strain>
    </source>
</reference>
<dbReference type="EMBL" id="JARKIF010000008">
    <property type="protein sequence ID" value="KAJ7632801.1"/>
    <property type="molecule type" value="Genomic_DNA"/>
</dbReference>
<proteinExistence type="predicted"/>
<accession>A0AAD7BWT3</accession>
<protein>
    <recommendedName>
        <fullName evidence="6">Mid2 domain-containing protein</fullName>
    </recommendedName>
</protein>
<keyword evidence="3" id="KW-0732">Signal</keyword>
<keyword evidence="2" id="KW-0812">Transmembrane</keyword>